<keyword evidence="15" id="KW-1185">Reference proteome</keyword>
<dbReference type="Proteomes" id="UP000054709">
    <property type="component" value="Unassembled WGS sequence"/>
</dbReference>
<keyword evidence="7" id="KW-0732">Signal</keyword>
<dbReference type="GO" id="GO:0046872">
    <property type="term" value="F:metal ion binding"/>
    <property type="evidence" value="ECO:0007669"/>
    <property type="project" value="UniProtKB-KW"/>
</dbReference>
<evidence type="ECO:0000259" key="12">
    <source>
        <dbReference type="Pfam" id="PF00149"/>
    </source>
</evidence>
<evidence type="ECO:0000256" key="6">
    <source>
        <dbReference type="ARBA" id="ARBA00022723"/>
    </source>
</evidence>
<dbReference type="InterPro" id="IPR006179">
    <property type="entry name" value="5_nucleotidase/apyrase"/>
</dbReference>
<evidence type="ECO:0000256" key="5">
    <source>
        <dbReference type="ARBA" id="ARBA00006654"/>
    </source>
</evidence>
<keyword evidence="9 11" id="KW-0378">Hydrolase</keyword>
<keyword evidence="8 11" id="KW-0547">Nucleotide-binding</keyword>
<evidence type="ECO:0000256" key="9">
    <source>
        <dbReference type="ARBA" id="ARBA00022801"/>
    </source>
</evidence>
<keyword evidence="10" id="KW-0511">Multifunctional enzyme</keyword>
<dbReference type="InterPro" id="IPR041827">
    <property type="entry name" value="CpdB_N"/>
</dbReference>
<dbReference type="SUPFAM" id="SSF56300">
    <property type="entry name" value="Metallo-dependent phosphatases"/>
    <property type="match status" value="1"/>
</dbReference>
<evidence type="ECO:0000313" key="15">
    <source>
        <dbReference type="Proteomes" id="UP000054709"/>
    </source>
</evidence>
<proteinExistence type="inferred from homology"/>
<evidence type="ECO:0000256" key="7">
    <source>
        <dbReference type="ARBA" id="ARBA00022729"/>
    </source>
</evidence>
<dbReference type="GO" id="GO:0030288">
    <property type="term" value="C:outer membrane-bounded periplasmic space"/>
    <property type="evidence" value="ECO:0007669"/>
    <property type="project" value="TreeGrafter"/>
</dbReference>
<dbReference type="SUPFAM" id="SSF55816">
    <property type="entry name" value="5'-nucleotidase (syn. UDP-sugar hydrolase), C-terminal domain"/>
    <property type="match status" value="1"/>
</dbReference>
<organism evidence="14 15">
    <name type="scientific">Paenibacillus etheri</name>
    <dbReference type="NCBI Taxonomy" id="1306852"/>
    <lineage>
        <taxon>Bacteria</taxon>
        <taxon>Bacillati</taxon>
        <taxon>Bacillota</taxon>
        <taxon>Bacilli</taxon>
        <taxon>Bacillales</taxon>
        <taxon>Paenibacillaceae</taxon>
        <taxon>Paenibacillus</taxon>
    </lineage>
</organism>
<name>A0A0W1B4T5_9BACL</name>
<dbReference type="CDD" id="cd07410">
    <property type="entry name" value="MPP_CpdB_N"/>
    <property type="match status" value="1"/>
</dbReference>
<dbReference type="InterPro" id="IPR036907">
    <property type="entry name" value="5'-Nucleotdase_C_sf"/>
</dbReference>
<evidence type="ECO:0000313" key="14">
    <source>
        <dbReference type="EMBL" id="KTD88553.1"/>
    </source>
</evidence>
<dbReference type="Gene3D" id="3.60.21.10">
    <property type="match status" value="1"/>
</dbReference>
<dbReference type="PROSITE" id="PS00786">
    <property type="entry name" value="5_NUCLEOTIDASE_2"/>
    <property type="match status" value="1"/>
</dbReference>
<evidence type="ECO:0000256" key="3">
    <source>
        <dbReference type="ARBA" id="ARBA00001968"/>
    </source>
</evidence>
<comment type="cofactor">
    <cofactor evidence="3">
        <name>a divalent metal cation</name>
        <dbReference type="ChEBI" id="CHEBI:60240"/>
    </cofactor>
</comment>
<dbReference type="AlphaFoldDB" id="A0A0W1B4T5"/>
<comment type="catalytic activity">
    <reaction evidence="1">
        <text>a ribonucleoside 3'-phosphate + H2O = a ribonucleoside + phosphate</text>
        <dbReference type="Rhea" id="RHEA:10144"/>
        <dbReference type="ChEBI" id="CHEBI:13197"/>
        <dbReference type="ChEBI" id="CHEBI:15377"/>
        <dbReference type="ChEBI" id="CHEBI:18254"/>
        <dbReference type="ChEBI" id="CHEBI:43474"/>
        <dbReference type="EC" id="3.1.3.6"/>
    </reaction>
</comment>
<dbReference type="GO" id="GO:0000166">
    <property type="term" value="F:nucleotide binding"/>
    <property type="evidence" value="ECO:0007669"/>
    <property type="project" value="UniProtKB-KW"/>
</dbReference>
<dbReference type="Pfam" id="PF00149">
    <property type="entry name" value="Metallophos"/>
    <property type="match status" value="1"/>
</dbReference>
<comment type="caution">
    <text evidence="14">The sequence shown here is derived from an EMBL/GenBank/DDBJ whole genome shotgun (WGS) entry which is preliminary data.</text>
</comment>
<dbReference type="InterPro" id="IPR008334">
    <property type="entry name" value="5'-Nucleotdase_C"/>
</dbReference>
<dbReference type="InterPro" id="IPR006146">
    <property type="entry name" value="5'-Nucleotdase_CS"/>
</dbReference>
<dbReference type="InterPro" id="IPR004843">
    <property type="entry name" value="Calcineurin-like_PHP"/>
</dbReference>
<reference evidence="14 15" key="1">
    <citation type="journal article" date="2015" name="Int. Biodeterior. Biodegradation">
        <title>Physiological and genetic screening methods for the isolation of methyl tert-butyl ether-degrading bacteria for bioremediation purposes.</title>
        <authorList>
            <person name="Guisado I.M."/>
            <person name="Purswani J."/>
            <person name="Gonzalez Lopez J."/>
            <person name="Pozo C."/>
        </authorList>
    </citation>
    <scope>NUCLEOTIDE SEQUENCE [LARGE SCALE GENOMIC DNA]</scope>
    <source>
        <strain evidence="14 15">SH7</strain>
    </source>
</reference>
<dbReference type="Pfam" id="PF02872">
    <property type="entry name" value="5_nucleotid_C"/>
    <property type="match status" value="1"/>
</dbReference>
<gene>
    <name evidence="14" type="ORF">UQ64_04330</name>
</gene>
<dbReference type="EMBL" id="LCZJ02000012">
    <property type="protein sequence ID" value="KTD88553.1"/>
    <property type="molecule type" value="Genomic_DNA"/>
</dbReference>
<dbReference type="Gene3D" id="3.90.780.10">
    <property type="entry name" value="5'-Nucleotidase, C-terminal domain"/>
    <property type="match status" value="1"/>
</dbReference>
<evidence type="ECO:0000259" key="13">
    <source>
        <dbReference type="Pfam" id="PF02872"/>
    </source>
</evidence>
<dbReference type="PANTHER" id="PTHR11575">
    <property type="entry name" value="5'-NUCLEOTIDASE-RELATED"/>
    <property type="match status" value="1"/>
</dbReference>
<dbReference type="InterPro" id="IPR029052">
    <property type="entry name" value="Metallo-depent_PP-like"/>
</dbReference>
<dbReference type="RefSeq" id="WP_060621695.1">
    <property type="nucleotide sequence ID" value="NZ_LCZJ02000012.1"/>
</dbReference>
<keyword evidence="6" id="KW-0479">Metal-binding</keyword>
<evidence type="ECO:0000256" key="10">
    <source>
        <dbReference type="ARBA" id="ARBA00023268"/>
    </source>
</evidence>
<protein>
    <submittedName>
        <fullName evidence="14">Bifunctional metallophosphatase/5'-nucleotidase</fullName>
    </submittedName>
</protein>
<evidence type="ECO:0000256" key="8">
    <source>
        <dbReference type="ARBA" id="ARBA00022741"/>
    </source>
</evidence>
<dbReference type="PANTHER" id="PTHR11575:SF6">
    <property type="entry name" value="2',3'-CYCLIC-NUCLEOTIDE 2'-PHOSPHODIESTERASE_3'-NUCLEOTIDASE"/>
    <property type="match status" value="1"/>
</dbReference>
<comment type="subcellular location">
    <subcellularLocation>
        <location evidence="4">Cell envelope</location>
    </subcellularLocation>
</comment>
<comment type="catalytic activity">
    <reaction evidence="2">
        <text>a nucleoside 2',3'-cyclic phosphate + H2O = a nucleoside 3'-phosphate + H(+)</text>
        <dbReference type="Rhea" id="RHEA:19621"/>
        <dbReference type="ChEBI" id="CHEBI:15377"/>
        <dbReference type="ChEBI" id="CHEBI:15378"/>
        <dbReference type="ChEBI" id="CHEBI:66949"/>
        <dbReference type="ChEBI" id="CHEBI:66954"/>
        <dbReference type="EC" id="3.1.4.16"/>
    </reaction>
</comment>
<comment type="similarity">
    <text evidence="5 11">Belongs to the 5'-nucleotidase family.</text>
</comment>
<dbReference type="GO" id="GO:0009166">
    <property type="term" value="P:nucleotide catabolic process"/>
    <property type="evidence" value="ECO:0007669"/>
    <property type="project" value="InterPro"/>
</dbReference>
<sequence length="526" mass="59259">MNKDSILTCEILITSDLHGHLGPIDYRTGEKRQKGLATIASLIKQERSHCPELILLDNGDLIQGTPLAYYAATQYSDELNPGIALLNELKYDAAIIGNHEFNFGKPLLNKTIQDSQFPWLSAGIIDRATCKPAFGKPYIIKWVDQKIKVAILGVTTHYIPHWENPVHIEGLQFKDSLETVKLWCATIREEEQPDLLVVAYHGGFERDLLSGEPVERLTGENQAYAMCTEVEGLDVLITGHQHRFIASELNGVTIIQPGCNGHSLGKVSVVFQKENEHWKIKSKQAELLAVDDKTAVDDTILKLSSTLESETETWLDERIGTVIGDLSISSADECRMADHPFIEFMNKVQMEATGVEISTAALLSNDCKGFSNTITRRDILSNFIYPNTLTVLRLTGQDIKEALEQTANYFQKNIEGNVIVNPAYVEPKSQHYNYDMWEGIQYELHINKPVGKRVLHLLHRGQPVEDSKEYDVVMNNYRASGGGDYEMYKGKPIVKEILIDMSEIVTNYIEKRGQIEATCDHNWRVV</sequence>
<feature type="domain" description="Calcineurin-like phosphoesterase" evidence="12">
    <location>
        <begin position="11"/>
        <end position="243"/>
    </location>
</feature>
<dbReference type="OrthoDB" id="9775118at2"/>
<dbReference type="GO" id="GO:0008254">
    <property type="term" value="F:3'-nucleotidase activity"/>
    <property type="evidence" value="ECO:0007669"/>
    <property type="project" value="UniProtKB-EC"/>
</dbReference>
<evidence type="ECO:0000256" key="4">
    <source>
        <dbReference type="ARBA" id="ARBA00004196"/>
    </source>
</evidence>
<evidence type="ECO:0000256" key="1">
    <source>
        <dbReference type="ARBA" id="ARBA00000527"/>
    </source>
</evidence>
<accession>A0A0W1B4T5</accession>
<dbReference type="GO" id="GO:0008663">
    <property type="term" value="F:2',3'-cyclic-nucleotide 2'-phosphodiesterase activity"/>
    <property type="evidence" value="ECO:0007669"/>
    <property type="project" value="UniProtKB-EC"/>
</dbReference>
<feature type="domain" description="5'-Nucleotidase C-terminal" evidence="13">
    <location>
        <begin position="329"/>
        <end position="489"/>
    </location>
</feature>
<evidence type="ECO:0000256" key="2">
    <source>
        <dbReference type="ARBA" id="ARBA00001730"/>
    </source>
</evidence>
<dbReference type="PRINTS" id="PR01607">
    <property type="entry name" value="APYRASEFAMLY"/>
</dbReference>
<evidence type="ECO:0000256" key="11">
    <source>
        <dbReference type="RuleBase" id="RU362119"/>
    </source>
</evidence>